<evidence type="ECO:0000313" key="2">
    <source>
        <dbReference type="Proteomes" id="UP000232638"/>
    </source>
</evidence>
<dbReference type="Proteomes" id="UP000232638">
    <property type="component" value="Chromosome"/>
</dbReference>
<dbReference type="EMBL" id="CP020370">
    <property type="protein sequence ID" value="AUB81113.1"/>
    <property type="molecule type" value="Genomic_DNA"/>
</dbReference>
<organism evidence="1 2">
    <name type="scientific">Candidatus Thiodictyon syntrophicum</name>
    <dbReference type="NCBI Taxonomy" id="1166950"/>
    <lineage>
        <taxon>Bacteria</taxon>
        <taxon>Pseudomonadati</taxon>
        <taxon>Pseudomonadota</taxon>
        <taxon>Gammaproteobacteria</taxon>
        <taxon>Chromatiales</taxon>
        <taxon>Chromatiaceae</taxon>
        <taxon>Thiodictyon</taxon>
    </lineage>
</organism>
<accession>A0A2K8U6B7</accession>
<evidence type="ECO:0008006" key="3">
    <source>
        <dbReference type="Google" id="ProtNLM"/>
    </source>
</evidence>
<name>A0A2K8U6B7_9GAMM</name>
<sequence length="230" mass="25891">MHRAFPQTGEFTALAAAFSADAVNEMLALVWRGFDRLCRDFGLVIASLDDRQIERSITSALESYMSLERDPMTAYHTKHEAWEMETAESDGAHPPAYDIAFVLNANFRVMWPLEAKLLRTDRQVADYVNDLRGNMLTGRYAPFSKSAGMLGYLLSGQAIVAVKAIEAQLSVALLPYPLFHPKREHYLSYHERNLEHLEDICDIFDCHHLIMSMVMAPDVLSPASPAETPT</sequence>
<evidence type="ECO:0000313" key="1">
    <source>
        <dbReference type="EMBL" id="AUB81113.1"/>
    </source>
</evidence>
<protein>
    <recommendedName>
        <fullName evidence="3">Restriction endonuclease</fullName>
    </recommendedName>
</protein>
<reference evidence="1 2" key="1">
    <citation type="submission" date="2017-03" db="EMBL/GenBank/DDBJ databases">
        <title>Complete genome sequence of Candidatus 'Thiodictyon syntrophicum' sp. nov. strain Cad16T, a photolithoautotroph purple sulfur bacterium isolated from an alpine meromictic lake.</title>
        <authorList>
            <person name="Luedin S.M."/>
            <person name="Pothier J.F."/>
            <person name="Danza F."/>
            <person name="Storelli N."/>
            <person name="Wittwer M."/>
            <person name="Tonolla M."/>
        </authorList>
    </citation>
    <scope>NUCLEOTIDE SEQUENCE [LARGE SCALE GENOMIC DNA]</scope>
    <source>
        <strain evidence="1 2">Cad16T</strain>
    </source>
</reference>
<dbReference type="KEGG" id="tsy:THSYN_09200"/>
<proteinExistence type="predicted"/>
<dbReference type="AlphaFoldDB" id="A0A2K8U6B7"/>
<keyword evidence="2" id="KW-1185">Reference proteome</keyword>
<gene>
    <name evidence="1" type="ORF">THSYN_09200</name>
</gene>